<keyword evidence="2" id="KW-0812">Transmembrane</keyword>
<feature type="domain" description="Peptidoglycan binding-like" evidence="3">
    <location>
        <begin position="231"/>
        <end position="285"/>
    </location>
</feature>
<organism evidence="4 5">
    <name type="scientific">Pseudovibrio axinellae</name>
    <dbReference type="NCBI Taxonomy" id="989403"/>
    <lineage>
        <taxon>Bacteria</taxon>
        <taxon>Pseudomonadati</taxon>
        <taxon>Pseudomonadota</taxon>
        <taxon>Alphaproteobacteria</taxon>
        <taxon>Hyphomicrobiales</taxon>
        <taxon>Stappiaceae</taxon>
        <taxon>Pseudovibrio</taxon>
    </lineage>
</organism>
<evidence type="ECO:0000256" key="1">
    <source>
        <dbReference type="SAM" id="MobiDB-lite"/>
    </source>
</evidence>
<dbReference type="Proteomes" id="UP000076577">
    <property type="component" value="Unassembled WGS sequence"/>
</dbReference>
<evidence type="ECO:0000259" key="3">
    <source>
        <dbReference type="Pfam" id="PF01471"/>
    </source>
</evidence>
<dbReference type="Gene3D" id="1.10.101.10">
    <property type="entry name" value="PGBD-like superfamily/PGBD"/>
    <property type="match status" value="2"/>
</dbReference>
<evidence type="ECO:0000256" key="2">
    <source>
        <dbReference type="SAM" id="Phobius"/>
    </source>
</evidence>
<feature type="region of interest" description="Disordered" evidence="1">
    <location>
        <begin position="183"/>
        <end position="202"/>
    </location>
</feature>
<dbReference type="RefSeq" id="WP_068003047.1">
    <property type="nucleotide sequence ID" value="NZ_FOFM01000001.1"/>
</dbReference>
<protein>
    <submittedName>
        <fullName evidence="4">Putative peptidoglycan binding domain protein</fullName>
    </submittedName>
</protein>
<proteinExistence type="predicted"/>
<dbReference type="AlphaFoldDB" id="A0A166AED6"/>
<keyword evidence="2" id="KW-0472">Membrane</keyword>
<dbReference type="InterPro" id="IPR036365">
    <property type="entry name" value="PGBD-like_sf"/>
</dbReference>
<dbReference type="SUPFAM" id="SSF47090">
    <property type="entry name" value="PGBD-like"/>
    <property type="match status" value="2"/>
</dbReference>
<gene>
    <name evidence="4" type="ORF">PsAD2_00954</name>
</gene>
<feature type="transmembrane region" description="Helical" evidence="2">
    <location>
        <begin position="67"/>
        <end position="87"/>
    </location>
</feature>
<dbReference type="Pfam" id="PF01471">
    <property type="entry name" value="PG_binding_1"/>
    <property type="match status" value="2"/>
</dbReference>
<dbReference type="InterPro" id="IPR002477">
    <property type="entry name" value="Peptidoglycan-bd-like"/>
</dbReference>
<name>A0A166AED6_9HYPH</name>
<dbReference type="PATRIC" id="fig|989403.3.peg.1025"/>
<evidence type="ECO:0000313" key="5">
    <source>
        <dbReference type="Proteomes" id="UP000076577"/>
    </source>
</evidence>
<reference evidence="4 5" key="1">
    <citation type="journal article" date="2016" name="Front. Microbiol.">
        <title>Comparative Genomic Analysis Reveals a Diverse Repertoire of Genes Involved in Prokaryote-Eukaryote Interactions within the Pseudovibrio Genus.</title>
        <authorList>
            <person name="Romano S."/>
            <person name="Fernandez-Guerra A."/>
            <person name="Reen F.J."/>
            <person name="Glockner F.O."/>
            <person name="Crowley S.P."/>
            <person name="O'Sullivan O."/>
            <person name="Cotter P.D."/>
            <person name="Adams C."/>
            <person name="Dobson A.D."/>
            <person name="O'Gara F."/>
        </authorList>
    </citation>
    <scope>NUCLEOTIDE SEQUENCE [LARGE SCALE GENOMIC DNA]</scope>
    <source>
        <strain evidence="4 5">Ad2</strain>
    </source>
</reference>
<dbReference type="InterPro" id="IPR036366">
    <property type="entry name" value="PGBDSf"/>
</dbReference>
<feature type="region of interest" description="Disordered" evidence="1">
    <location>
        <begin position="1"/>
        <end position="29"/>
    </location>
</feature>
<accession>A0A166AED6</accession>
<comment type="caution">
    <text evidence="4">The sequence shown here is derived from an EMBL/GenBank/DDBJ whole genome shotgun (WGS) entry which is preliminary data.</text>
</comment>
<dbReference type="EMBL" id="LMCB01000005">
    <property type="protein sequence ID" value="KZL20962.1"/>
    <property type="molecule type" value="Genomic_DNA"/>
</dbReference>
<sequence>MVGRKPNSNNARKGESTQKFGGPQPDGEYHMHVHYDDDGVFYEDEVDHAAVAEAASKKPARVGKRSTLVILAFVGMGSLIAVNAAFLQETKHPSPMIVTRASHTQLDSSALVKATQRLQRQELVAEVQRELRRLGIYPGSLDGQFGPATERAVRAYQRKKAMVETGLVTEALLALLTMDFSAAPASPSSNTDRDSGNEIPIPRASPEEIAALTQGGSHLVQPIEQTNELTERIKRMQQTLASLGYGPLTIDGIPGDETALAIRAFQRDNALPVDGKMSEALISKLAGVSGTRI</sequence>
<feature type="compositionally biased region" description="Polar residues" evidence="1">
    <location>
        <begin position="1"/>
        <end position="11"/>
    </location>
</feature>
<dbReference type="STRING" id="989403.SAMN05421798_101447"/>
<evidence type="ECO:0000313" key="4">
    <source>
        <dbReference type="EMBL" id="KZL20962.1"/>
    </source>
</evidence>
<keyword evidence="5" id="KW-1185">Reference proteome</keyword>
<keyword evidence="2" id="KW-1133">Transmembrane helix</keyword>
<feature type="domain" description="Peptidoglycan binding-like" evidence="3">
    <location>
        <begin position="121"/>
        <end position="176"/>
    </location>
</feature>
<dbReference type="OrthoDB" id="9816507at2"/>